<keyword evidence="3 4" id="KW-0862">Zinc</keyword>
<feature type="region of interest" description="Disordered" evidence="5">
    <location>
        <begin position="254"/>
        <end position="287"/>
    </location>
</feature>
<feature type="compositionally biased region" description="Basic residues" evidence="5">
    <location>
        <begin position="203"/>
        <end position="214"/>
    </location>
</feature>
<accession>A0AAW1RT45</accession>
<dbReference type="AlphaFoldDB" id="A0AAW1RT45"/>
<gene>
    <name evidence="7" type="ORF">WJX74_001270</name>
</gene>
<proteinExistence type="predicted"/>
<dbReference type="Proteomes" id="UP001438707">
    <property type="component" value="Unassembled WGS sequence"/>
</dbReference>
<dbReference type="InterPro" id="IPR036855">
    <property type="entry name" value="Znf_CCCH_sf"/>
</dbReference>
<feature type="region of interest" description="Disordered" evidence="5">
    <location>
        <begin position="198"/>
        <end position="236"/>
    </location>
</feature>
<sequence>MENSPADRRIKGQITYRRALSRKLVFYDLALKSSETTGDAVELILKDGAHLKGAEVKDIRHVLKLGDHISADVKADPNQGAGQTASQPCKQWVNSGACPKGAACQYCHPYGDELISLRRQWVSERQQHRQKLAHNEGNPHVHDAASRHQRAAIFSRWLLDTFGRELLEQGPVLDIAGGPRGELAFELEQLGIRSVTVDPRPQKLSKKQLKRLKGPRQSGDKPSPFLASSSAEGPFMPLPEATQLAHAAYVTSNGSPVHSMEGQEATEPAQQHRPDQYQAQPLPHHECTSNLPQATTSRMPVHAVGLAAAALSGQPTLQHGPTSPCWYAAFNEQAPAAAQRDDVAHNASPDCRAAAAGPSCIMTAQHPVRHLPTQHHLRDMPAAFAECGRPMTSKLHGTATADAAAKQDSGTVNDLVSMVSTLGAAASSKAAEWKGQAHAGDTASLGRQLHGMGQPTDLQYDDRQPAPKECNSRHIHQHLQASFDSTFWRQDSPHHALVKASSLVIGLHPDEATEAVVDCALANDKPFAVVPCCVFPRLFPERQLMAEDGTLHPVVLHGELVHYLQAKANGKTDYLKFQGRNLAVYGRAADRLSMPC</sequence>
<evidence type="ECO:0000256" key="2">
    <source>
        <dbReference type="ARBA" id="ARBA00022771"/>
    </source>
</evidence>
<evidence type="ECO:0000256" key="1">
    <source>
        <dbReference type="ARBA" id="ARBA00022723"/>
    </source>
</evidence>
<dbReference type="PANTHER" id="PTHR36971">
    <property type="entry name" value="UNNAMED PRODUCT"/>
    <property type="match status" value="1"/>
</dbReference>
<protein>
    <recommendedName>
        <fullName evidence="6">C3H1-type domain-containing protein</fullName>
    </recommendedName>
</protein>
<dbReference type="SMART" id="SM00356">
    <property type="entry name" value="ZnF_C3H1"/>
    <property type="match status" value="1"/>
</dbReference>
<organism evidence="7 8">
    <name type="scientific">Apatococcus lobatus</name>
    <dbReference type="NCBI Taxonomy" id="904363"/>
    <lineage>
        <taxon>Eukaryota</taxon>
        <taxon>Viridiplantae</taxon>
        <taxon>Chlorophyta</taxon>
        <taxon>core chlorophytes</taxon>
        <taxon>Trebouxiophyceae</taxon>
        <taxon>Chlorellales</taxon>
        <taxon>Chlorellaceae</taxon>
        <taxon>Apatococcus</taxon>
    </lineage>
</organism>
<keyword evidence="1 4" id="KW-0479">Metal-binding</keyword>
<name>A0AAW1RT45_9CHLO</name>
<evidence type="ECO:0000313" key="7">
    <source>
        <dbReference type="EMBL" id="KAK9836477.1"/>
    </source>
</evidence>
<dbReference type="SUPFAM" id="SSF90229">
    <property type="entry name" value="CCCH zinc finger"/>
    <property type="match status" value="1"/>
</dbReference>
<dbReference type="GO" id="GO:0008270">
    <property type="term" value="F:zinc ion binding"/>
    <property type="evidence" value="ECO:0007669"/>
    <property type="project" value="UniProtKB-KW"/>
</dbReference>
<keyword evidence="2 4" id="KW-0863">Zinc-finger</keyword>
<dbReference type="PROSITE" id="PS50103">
    <property type="entry name" value="ZF_C3H1"/>
    <property type="match status" value="1"/>
</dbReference>
<evidence type="ECO:0000256" key="5">
    <source>
        <dbReference type="SAM" id="MobiDB-lite"/>
    </source>
</evidence>
<comment type="caution">
    <text evidence="7">The sequence shown here is derived from an EMBL/GenBank/DDBJ whole genome shotgun (WGS) entry which is preliminary data.</text>
</comment>
<dbReference type="InterPro" id="IPR000571">
    <property type="entry name" value="Znf_CCCH"/>
</dbReference>
<feature type="zinc finger region" description="C3H1-type" evidence="4">
    <location>
        <begin position="83"/>
        <end position="111"/>
    </location>
</feature>
<dbReference type="PANTHER" id="PTHR36971:SF3">
    <property type="entry name" value="C3H1-TYPE DOMAIN-CONTAINING PROTEIN"/>
    <property type="match status" value="1"/>
</dbReference>
<reference evidence="7 8" key="1">
    <citation type="journal article" date="2024" name="Nat. Commun.">
        <title>Phylogenomics reveals the evolutionary origins of lichenization in chlorophyte algae.</title>
        <authorList>
            <person name="Puginier C."/>
            <person name="Libourel C."/>
            <person name="Otte J."/>
            <person name="Skaloud P."/>
            <person name="Haon M."/>
            <person name="Grisel S."/>
            <person name="Petersen M."/>
            <person name="Berrin J.G."/>
            <person name="Delaux P.M."/>
            <person name="Dal Grande F."/>
            <person name="Keller J."/>
        </authorList>
    </citation>
    <scope>NUCLEOTIDE SEQUENCE [LARGE SCALE GENOMIC DNA]</scope>
    <source>
        <strain evidence="7 8">SAG 2145</strain>
    </source>
</reference>
<evidence type="ECO:0000256" key="3">
    <source>
        <dbReference type="ARBA" id="ARBA00022833"/>
    </source>
</evidence>
<evidence type="ECO:0000313" key="8">
    <source>
        <dbReference type="Proteomes" id="UP001438707"/>
    </source>
</evidence>
<keyword evidence="8" id="KW-1185">Reference proteome</keyword>
<feature type="domain" description="C3H1-type" evidence="6">
    <location>
        <begin position="83"/>
        <end position="111"/>
    </location>
</feature>
<evidence type="ECO:0000256" key="4">
    <source>
        <dbReference type="PROSITE-ProRule" id="PRU00723"/>
    </source>
</evidence>
<dbReference type="EMBL" id="JALJOS010000007">
    <property type="protein sequence ID" value="KAK9836477.1"/>
    <property type="molecule type" value="Genomic_DNA"/>
</dbReference>
<evidence type="ECO:0000259" key="6">
    <source>
        <dbReference type="PROSITE" id="PS50103"/>
    </source>
</evidence>